<evidence type="ECO:0008006" key="5">
    <source>
        <dbReference type="Google" id="ProtNLM"/>
    </source>
</evidence>
<protein>
    <recommendedName>
        <fullName evidence="5">DUF3868 domain-containing protein</fullName>
    </recommendedName>
</protein>
<dbReference type="SUPFAM" id="SSF103088">
    <property type="entry name" value="OmpA-like"/>
    <property type="match status" value="1"/>
</dbReference>
<proteinExistence type="predicted"/>
<gene>
    <name evidence="3" type="ORF">GGR21_002289</name>
</gene>
<feature type="signal peptide" evidence="2">
    <location>
        <begin position="1"/>
        <end position="19"/>
    </location>
</feature>
<reference evidence="3 4" key="1">
    <citation type="submission" date="2020-08" db="EMBL/GenBank/DDBJ databases">
        <title>Genomic Encyclopedia of Type Strains, Phase IV (KMG-IV): sequencing the most valuable type-strain genomes for metagenomic binning, comparative biology and taxonomic classification.</title>
        <authorList>
            <person name="Goeker M."/>
        </authorList>
    </citation>
    <scope>NUCLEOTIDE SEQUENCE [LARGE SCALE GENOMIC DNA]</scope>
    <source>
        <strain evidence="3 4">DSM 104969</strain>
    </source>
</reference>
<dbReference type="RefSeq" id="WP_183307287.1">
    <property type="nucleotide sequence ID" value="NZ_JACIEP010000007.1"/>
</dbReference>
<dbReference type="Proteomes" id="UP000555103">
    <property type="component" value="Unassembled WGS sequence"/>
</dbReference>
<keyword evidence="4" id="KW-1185">Reference proteome</keyword>
<sequence length="348" mass="39505">MKKTISWLAFLLIAYGVHAQQTGSIKLENIRFDHRGDNVYIEIDMPLRDYYVHDGSFLLLIPSIKSGTKEVSLPKIILGEANGAKETMTDVYAIQTDNNRSNLHYNVNVPYETWMDKAELILKKELGGSGYVQTETLNKILDKGKSDKQEKPAFAHLLTDSSSPSASSPSSLPSSDKSSGHLYTKSIDLHYTGMRSSNVLHVSANTSRIEEICNAINEIVNGNEYSLVGVYIRGYTSIHGIYYDNEQIAKKRAQSFQSYLQNRCGYPASYFNTSWIGEDWQGLVDLINKDENVPAKDRILGIIDNVGIFKGREKQLMMLQRGDPYRYMKQHFFNELQRVECEIIYKAK</sequence>
<organism evidence="3 4">
    <name type="scientific">Dysgonomonas hofstadii</name>
    <dbReference type="NCBI Taxonomy" id="637886"/>
    <lineage>
        <taxon>Bacteria</taxon>
        <taxon>Pseudomonadati</taxon>
        <taxon>Bacteroidota</taxon>
        <taxon>Bacteroidia</taxon>
        <taxon>Bacteroidales</taxon>
        <taxon>Dysgonomonadaceae</taxon>
        <taxon>Dysgonomonas</taxon>
    </lineage>
</organism>
<dbReference type="InterPro" id="IPR036737">
    <property type="entry name" value="OmpA-like_sf"/>
</dbReference>
<evidence type="ECO:0000256" key="1">
    <source>
        <dbReference type="SAM" id="MobiDB-lite"/>
    </source>
</evidence>
<keyword evidence="2" id="KW-0732">Signal</keyword>
<comment type="caution">
    <text evidence="3">The sequence shown here is derived from an EMBL/GenBank/DDBJ whole genome shotgun (WGS) entry which is preliminary data.</text>
</comment>
<name>A0A840CJZ9_9BACT</name>
<evidence type="ECO:0000313" key="4">
    <source>
        <dbReference type="Proteomes" id="UP000555103"/>
    </source>
</evidence>
<evidence type="ECO:0000256" key="2">
    <source>
        <dbReference type="SAM" id="SignalP"/>
    </source>
</evidence>
<dbReference type="Gene3D" id="3.30.1330.60">
    <property type="entry name" value="OmpA-like domain"/>
    <property type="match status" value="1"/>
</dbReference>
<feature type="region of interest" description="Disordered" evidence="1">
    <location>
        <begin position="158"/>
        <end position="179"/>
    </location>
</feature>
<feature type="chain" id="PRO_5032484239" description="DUF3868 domain-containing protein" evidence="2">
    <location>
        <begin position="20"/>
        <end position="348"/>
    </location>
</feature>
<dbReference type="AlphaFoldDB" id="A0A840CJZ9"/>
<evidence type="ECO:0000313" key="3">
    <source>
        <dbReference type="EMBL" id="MBB4036387.1"/>
    </source>
</evidence>
<dbReference type="EMBL" id="JACIEP010000007">
    <property type="protein sequence ID" value="MBB4036387.1"/>
    <property type="molecule type" value="Genomic_DNA"/>
</dbReference>
<accession>A0A840CJZ9</accession>
<feature type="compositionally biased region" description="Low complexity" evidence="1">
    <location>
        <begin position="161"/>
        <end position="177"/>
    </location>
</feature>